<gene>
    <name evidence="1" type="ORF">NBRC116598_01410</name>
</gene>
<proteinExistence type="predicted"/>
<evidence type="ECO:0000313" key="1">
    <source>
        <dbReference type="EMBL" id="GAA6194697.1"/>
    </source>
</evidence>
<dbReference type="InterPro" id="IPR036679">
    <property type="entry name" value="FlgN-like_sf"/>
</dbReference>
<comment type="caution">
    <text evidence="1">The sequence shown here is derived from an EMBL/GenBank/DDBJ whole genome shotgun (WGS) entry which is preliminary data.</text>
</comment>
<keyword evidence="2" id="KW-1185">Reference proteome</keyword>
<dbReference type="SUPFAM" id="SSF140566">
    <property type="entry name" value="FlgN-like"/>
    <property type="match status" value="1"/>
</dbReference>
<protein>
    <recommendedName>
        <fullName evidence="3">FlgN protein</fullName>
    </recommendedName>
</protein>
<organism evidence="1 2">
    <name type="scientific">Pseudophaeobacter arcticus</name>
    <dbReference type="NCBI Taxonomy" id="385492"/>
    <lineage>
        <taxon>Bacteria</taxon>
        <taxon>Pseudomonadati</taxon>
        <taxon>Pseudomonadota</taxon>
        <taxon>Alphaproteobacteria</taxon>
        <taxon>Rhodobacterales</taxon>
        <taxon>Paracoccaceae</taxon>
        <taxon>Pseudophaeobacter</taxon>
    </lineage>
</organism>
<sequence length="126" mass="14319">MTDLNAQLTHQTPQSLIDELDEILDQERSALVRGELNQIQELLTRKETIIAQLNEIGTLERADLAQVQTKVSRNQELLNSAMEGIRSVATRMAELRRVKKGLDVYDRAGRKESYGTITGQRLEKRS</sequence>
<name>A0ABQ0AFQ2_9RHOB</name>
<dbReference type="RefSeq" id="WP_295449810.1">
    <property type="nucleotide sequence ID" value="NZ_BAABWU010000001.1"/>
</dbReference>
<dbReference type="EMBL" id="BAABWU010000001">
    <property type="protein sequence ID" value="GAA6194697.1"/>
    <property type="molecule type" value="Genomic_DNA"/>
</dbReference>
<accession>A0ABQ0AFQ2</accession>
<evidence type="ECO:0008006" key="3">
    <source>
        <dbReference type="Google" id="ProtNLM"/>
    </source>
</evidence>
<reference evidence="1 2" key="1">
    <citation type="submission" date="2024-04" db="EMBL/GenBank/DDBJ databases">
        <title>Draft genome sequence of Pseudophaeobacter arcticus NBRC 116598.</title>
        <authorList>
            <person name="Miyakawa T."/>
            <person name="Kusuya Y."/>
            <person name="Miura T."/>
        </authorList>
    </citation>
    <scope>NUCLEOTIDE SEQUENCE [LARGE SCALE GENOMIC DNA]</scope>
    <source>
        <strain evidence="1 2">SU-CL00105</strain>
    </source>
</reference>
<dbReference type="Proteomes" id="UP001441944">
    <property type="component" value="Unassembled WGS sequence"/>
</dbReference>
<evidence type="ECO:0000313" key="2">
    <source>
        <dbReference type="Proteomes" id="UP001441944"/>
    </source>
</evidence>
<dbReference type="Gene3D" id="1.20.58.300">
    <property type="entry name" value="FlgN-like"/>
    <property type="match status" value="1"/>
</dbReference>